<evidence type="ECO:0000313" key="2">
    <source>
        <dbReference type="Proteomes" id="UP000753802"/>
    </source>
</evidence>
<dbReference type="RefSeq" id="WP_161819982.1">
    <property type="nucleotide sequence ID" value="NZ_JAACJS010000015.1"/>
</dbReference>
<accession>A0ABX0A3C1</accession>
<name>A0ABX0A3C1_9BACT</name>
<protein>
    <recommendedName>
        <fullName evidence="3">DUF985 domain-containing protein</fullName>
    </recommendedName>
</protein>
<dbReference type="Proteomes" id="UP000753802">
    <property type="component" value="Unassembled WGS sequence"/>
</dbReference>
<reference evidence="1 2" key="1">
    <citation type="submission" date="2020-01" db="EMBL/GenBank/DDBJ databases">
        <title>Genome analysis.</title>
        <authorList>
            <person name="Wu S."/>
            <person name="Wang G."/>
        </authorList>
    </citation>
    <scope>NUCLEOTIDE SEQUENCE [LARGE SCALE GENOMIC DNA]</scope>
    <source>
        <strain evidence="1 2">SYL130</strain>
    </source>
</reference>
<gene>
    <name evidence="1" type="ORF">GWC95_17430</name>
</gene>
<evidence type="ECO:0000313" key="1">
    <source>
        <dbReference type="EMBL" id="NCI51710.1"/>
    </source>
</evidence>
<dbReference type="EMBL" id="JAACJS010000015">
    <property type="protein sequence ID" value="NCI51710.1"/>
    <property type="molecule type" value="Genomic_DNA"/>
</dbReference>
<comment type="caution">
    <text evidence="1">The sequence shown here is derived from an EMBL/GenBank/DDBJ whole genome shotgun (WGS) entry which is preliminary data.</text>
</comment>
<sequence>MSPAKVTLSPKELELVNNSDWILTKNAIIGKVYTLFGELSQAYTAQLKEQSFNARGVDLASAKIAKGDQYEGLPWVMLDQPRHFTHTDTFAIRSFFWWGNFCSITLQLSGRFAEQYGPGALNYFANKPSEGWYTCINGDAWQHHFRADNYVPVTEGTALRFEERPFIKLAKKIPLTDWHALPEFYERSFAEILEALRFE</sequence>
<organism evidence="1 2">
    <name type="scientific">Sediminibacterium roseum</name>
    <dbReference type="NCBI Taxonomy" id="1978412"/>
    <lineage>
        <taxon>Bacteria</taxon>
        <taxon>Pseudomonadati</taxon>
        <taxon>Bacteroidota</taxon>
        <taxon>Chitinophagia</taxon>
        <taxon>Chitinophagales</taxon>
        <taxon>Chitinophagaceae</taxon>
        <taxon>Sediminibacterium</taxon>
    </lineage>
</organism>
<keyword evidence="2" id="KW-1185">Reference proteome</keyword>
<evidence type="ECO:0008006" key="3">
    <source>
        <dbReference type="Google" id="ProtNLM"/>
    </source>
</evidence>
<proteinExistence type="predicted"/>